<reference evidence="1 2" key="1">
    <citation type="submission" date="2022-10" db="EMBL/GenBank/DDBJ databases">
        <authorList>
            <person name="Xie J."/>
            <person name="Shen N."/>
        </authorList>
    </citation>
    <scope>NUCLEOTIDE SEQUENCE [LARGE SCALE GENOMIC DNA]</scope>
    <source>
        <strain evidence="1 2">YIM65594</strain>
    </source>
</reference>
<dbReference type="Proteomes" id="UP001354931">
    <property type="component" value="Unassembled WGS sequence"/>
</dbReference>
<feature type="non-terminal residue" evidence="1">
    <location>
        <position position="1"/>
    </location>
</feature>
<dbReference type="RefSeq" id="WP_326017675.1">
    <property type="nucleotide sequence ID" value="NZ_JAOZYC010000122.1"/>
</dbReference>
<sequence>CGTRAQDSARAILMALGSSVSSLWDQSLMGTATAVLLPGSTSLPGSLDLSYKRNHNHTTAQCLLQPR</sequence>
<accession>A0ABU6F816</accession>
<comment type="caution">
    <text evidence="1">The sequence shown here is derived from an EMBL/GenBank/DDBJ whole genome shotgun (WGS) entry which is preliminary data.</text>
</comment>
<evidence type="ECO:0000313" key="2">
    <source>
        <dbReference type="Proteomes" id="UP001354931"/>
    </source>
</evidence>
<keyword evidence="2" id="KW-1185">Reference proteome</keyword>
<protein>
    <submittedName>
        <fullName evidence="1">Uncharacterized protein</fullName>
    </submittedName>
</protein>
<proteinExistence type="predicted"/>
<evidence type="ECO:0000313" key="1">
    <source>
        <dbReference type="EMBL" id="MEB8339495.1"/>
    </source>
</evidence>
<organism evidence="1 2">
    <name type="scientific">Streptomyces endophyticus</name>
    <dbReference type="NCBI Taxonomy" id="714166"/>
    <lineage>
        <taxon>Bacteria</taxon>
        <taxon>Bacillati</taxon>
        <taxon>Actinomycetota</taxon>
        <taxon>Actinomycetes</taxon>
        <taxon>Kitasatosporales</taxon>
        <taxon>Streptomycetaceae</taxon>
        <taxon>Streptomyces</taxon>
    </lineage>
</organism>
<gene>
    <name evidence="1" type="ORF">OKJ99_18555</name>
</gene>
<name>A0ABU6F816_9ACTN</name>
<dbReference type="EMBL" id="JAOZYC010000122">
    <property type="protein sequence ID" value="MEB8339495.1"/>
    <property type="molecule type" value="Genomic_DNA"/>
</dbReference>